<dbReference type="PANTHER" id="PTHR43434">
    <property type="entry name" value="PHOSPHOGLYCOLATE PHOSPHATASE"/>
    <property type="match status" value="1"/>
</dbReference>
<protein>
    <recommendedName>
        <fullName evidence="3">Pyrophosphatase PpaX</fullName>
        <ecNumber evidence="3">3.6.1.1</ecNumber>
    </recommendedName>
</protein>
<dbReference type="NCBIfam" id="TIGR01509">
    <property type="entry name" value="HAD-SF-IA-v3"/>
    <property type="match status" value="1"/>
</dbReference>
<evidence type="ECO:0000313" key="5">
    <source>
        <dbReference type="Proteomes" id="UP001596142"/>
    </source>
</evidence>
<dbReference type="InterPro" id="IPR036412">
    <property type="entry name" value="HAD-like_sf"/>
</dbReference>
<dbReference type="CDD" id="cd02616">
    <property type="entry name" value="HAD_PPase"/>
    <property type="match status" value="1"/>
</dbReference>
<gene>
    <name evidence="3 4" type="primary">ppaX</name>
    <name evidence="4" type="ORF">ACFPU1_00705</name>
</gene>
<dbReference type="InterPro" id="IPR023198">
    <property type="entry name" value="PGP-like_dom2"/>
</dbReference>
<dbReference type="Proteomes" id="UP001596142">
    <property type="component" value="Unassembled WGS sequence"/>
</dbReference>
<comment type="caution">
    <text evidence="4">The sequence shown here is derived from an EMBL/GenBank/DDBJ whole genome shotgun (WGS) entry which is preliminary data.</text>
</comment>
<dbReference type="SFLD" id="SFLDS00003">
    <property type="entry name" value="Haloacid_Dehalogenase"/>
    <property type="match status" value="1"/>
</dbReference>
<dbReference type="EC" id="3.6.1.1" evidence="3"/>
<dbReference type="SFLD" id="SFLDG01135">
    <property type="entry name" value="C1.5.6:_HAD__Beta-PGM__Phospha"/>
    <property type="match status" value="1"/>
</dbReference>
<proteinExistence type="inferred from homology"/>
<name>A0ABW0YKN1_9BACI</name>
<reference evidence="5" key="1">
    <citation type="journal article" date="2019" name="Int. J. Syst. Evol. Microbiol.">
        <title>The Global Catalogue of Microorganisms (GCM) 10K type strain sequencing project: providing services to taxonomists for standard genome sequencing and annotation.</title>
        <authorList>
            <consortium name="The Broad Institute Genomics Platform"/>
            <consortium name="The Broad Institute Genome Sequencing Center for Infectious Disease"/>
            <person name="Wu L."/>
            <person name="Ma J."/>
        </authorList>
    </citation>
    <scope>NUCLEOTIDE SEQUENCE [LARGE SCALE GENOMIC DNA]</scope>
    <source>
        <strain evidence="5">CECT 7184</strain>
    </source>
</reference>
<dbReference type="Pfam" id="PF13419">
    <property type="entry name" value="HAD_2"/>
    <property type="match status" value="1"/>
</dbReference>
<dbReference type="InterPro" id="IPR041492">
    <property type="entry name" value="HAD_2"/>
</dbReference>
<comment type="function">
    <text evidence="3">Hydrolyzes pyrophosphate formed during P-Ser-HPr dephosphorylation by HPrK/P. Might play a role in controlling the intracellular pyrophosphate pool.</text>
</comment>
<dbReference type="PANTHER" id="PTHR43434:SF26">
    <property type="entry name" value="PYROPHOSPHATASE PPAX"/>
    <property type="match status" value="1"/>
</dbReference>
<dbReference type="PRINTS" id="PR00413">
    <property type="entry name" value="HADHALOGNASE"/>
</dbReference>
<dbReference type="RefSeq" id="WP_385937318.1">
    <property type="nucleotide sequence ID" value="NZ_JBHSOZ010000002.1"/>
</dbReference>
<dbReference type="InterPro" id="IPR050155">
    <property type="entry name" value="HAD-like_hydrolase_sf"/>
</dbReference>
<comment type="catalytic activity">
    <reaction evidence="3">
        <text>diphosphate + H2O = 2 phosphate + H(+)</text>
        <dbReference type="Rhea" id="RHEA:24576"/>
        <dbReference type="ChEBI" id="CHEBI:15377"/>
        <dbReference type="ChEBI" id="CHEBI:15378"/>
        <dbReference type="ChEBI" id="CHEBI:33019"/>
        <dbReference type="ChEBI" id="CHEBI:43474"/>
        <dbReference type="EC" id="3.6.1.1"/>
    </reaction>
</comment>
<sequence length="215" mass="24338">MNINTILFDLDGTLVNTNELIIASFRHTLDHYKPGTYGREDIIQFIGPPLTESFRKVDPERAEEMIEMYRQHNLSFHDELIEEYEGVQETVDTLHKEGFKLAVVTTKRKQTALMGIEVMGLSPYFSSIVTFDDVEEVKPNPEPLNQAMEALGSRPDNTLMVGDSHYDILGGQNAGTYTAGVAWSIKGKEHLSSFKPDLMLEKMPDLLKYVGVRVR</sequence>
<comment type="similarity">
    <text evidence="3">Belongs to the HAD-like hydrolase superfamily. PpaX family.</text>
</comment>
<feature type="active site" description="Nucleophile" evidence="3">
    <location>
        <position position="9"/>
    </location>
</feature>
<organism evidence="4 5">
    <name type="scientific">Thalassorhabdus alkalitolerans</name>
    <dbReference type="NCBI Taxonomy" id="2282697"/>
    <lineage>
        <taxon>Bacteria</taxon>
        <taxon>Bacillati</taxon>
        <taxon>Bacillota</taxon>
        <taxon>Bacilli</taxon>
        <taxon>Bacillales</taxon>
        <taxon>Bacillaceae</taxon>
        <taxon>Thalassorhabdus</taxon>
    </lineage>
</organism>
<keyword evidence="5" id="KW-1185">Reference proteome</keyword>
<dbReference type="EMBL" id="JBHSOZ010000002">
    <property type="protein sequence ID" value="MFC5711292.1"/>
    <property type="molecule type" value="Genomic_DNA"/>
</dbReference>
<dbReference type="HAMAP" id="MF_01250">
    <property type="entry name" value="Pyrophosphat_PpaX"/>
    <property type="match status" value="1"/>
</dbReference>
<dbReference type="InterPro" id="IPR023214">
    <property type="entry name" value="HAD_sf"/>
</dbReference>
<dbReference type="Gene3D" id="3.40.50.1000">
    <property type="entry name" value="HAD superfamily/HAD-like"/>
    <property type="match status" value="1"/>
</dbReference>
<accession>A0ABW0YKN1</accession>
<keyword evidence="1 3" id="KW-0378">Hydrolase</keyword>
<keyword evidence="2 3" id="KW-0460">Magnesium</keyword>
<evidence type="ECO:0000256" key="2">
    <source>
        <dbReference type="ARBA" id="ARBA00022842"/>
    </source>
</evidence>
<dbReference type="GO" id="GO:0004427">
    <property type="term" value="F:inorganic diphosphate phosphatase activity"/>
    <property type="evidence" value="ECO:0007669"/>
    <property type="project" value="UniProtKB-EC"/>
</dbReference>
<evidence type="ECO:0000256" key="3">
    <source>
        <dbReference type="HAMAP-Rule" id="MF_01250"/>
    </source>
</evidence>
<dbReference type="InterPro" id="IPR006439">
    <property type="entry name" value="HAD-SF_hydro_IA"/>
</dbReference>
<dbReference type="InterPro" id="IPR023733">
    <property type="entry name" value="Pyrophosphatase_Ppax"/>
</dbReference>
<dbReference type="Gene3D" id="1.10.150.240">
    <property type="entry name" value="Putative phosphatase, domain 2"/>
    <property type="match status" value="1"/>
</dbReference>
<evidence type="ECO:0000256" key="1">
    <source>
        <dbReference type="ARBA" id="ARBA00022801"/>
    </source>
</evidence>
<dbReference type="NCBIfam" id="TIGR01549">
    <property type="entry name" value="HAD-SF-IA-v1"/>
    <property type="match status" value="1"/>
</dbReference>
<comment type="cofactor">
    <cofactor evidence="3">
        <name>Mg(2+)</name>
        <dbReference type="ChEBI" id="CHEBI:18420"/>
    </cofactor>
</comment>
<evidence type="ECO:0000313" key="4">
    <source>
        <dbReference type="EMBL" id="MFC5711292.1"/>
    </source>
</evidence>
<dbReference type="SFLD" id="SFLDG01129">
    <property type="entry name" value="C1.5:_HAD__Beta-PGM__Phosphata"/>
    <property type="match status" value="1"/>
</dbReference>
<dbReference type="NCBIfam" id="NF009804">
    <property type="entry name" value="PRK13288.1"/>
    <property type="match status" value="1"/>
</dbReference>
<dbReference type="SUPFAM" id="SSF56784">
    <property type="entry name" value="HAD-like"/>
    <property type="match status" value="1"/>
</dbReference>